<evidence type="ECO:0000256" key="1">
    <source>
        <dbReference type="SAM" id="Coils"/>
    </source>
</evidence>
<reference evidence="2 3" key="1">
    <citation type="submission" date="2014-01" db="EMBL/GenBank/DDBJ databases">
        <title>Actinotalea ferrariae CF5-4.</title>
        <authorList>
            <person name="Chen F."/>
            <person name="Li Y."/>
            <person name="Wang G."/>
        </authorList>
    </citation>
    <scope>NUCLEOTIDE SEQUENCE [LARGE SCALE GENOMIC DNA]</scope>
    <source>
        <strain evidence="2 3">CF5-4</strain>
    </source>
</reference>
<dbReference type="EMBL" id="AXCW01000286">
    <property type="protein sequence ID" value="EYR62250.1"/>
    <property type="molecule type" value="Genomic_DNA"/>
</dbReference>
<proteinExistence type="predicted"/>
<dbReference type="InterPro" id="IPR007060">
    <property type="entry name" value="FtsL/DivIC"/>
</dbReference>
<dbReference type="Proteomes" id="UP000019753">
    <property type="component" value="Unassembled WGS sequence"/>
</dbReference>
<dbReference type="Pfam" id="PF04977">
    <property type="entry name" value="DivIC"/>
    <property type="match status" value="1"/>
</dbReference>
<keyword evidence="1" id="KW-0175">Coiled coil</keyword>
<accession>A0A021VQB7</accession>
<comment type="caution">
    <text evidence="2">The sequence shown here is derived from an EMBL/GenBank/DDBJ whole genome shotgun (WGS) entry which is preliminary data.</text>
</comment>
<keyword evidence="3" id="KW-1185">Reference proteome</keyword>
<evidence type="ECO:0000313" key="2">
    <source>
        <dbReference type="EMBL" id="EYR62250.1"/>
    </source>
</evidence>
<dbReference type="AlphaFoldDB" id="A0A021VQB7"/>
<feature type="coiled-coil region" evidence="1">
    <location>
        <begin position="32"/>
        <end position="59"/>
    </location>
</feature>
<gene>
    <name evidence="2" type="ORF">N866_10360</name>
</gene>
<protein>
    <submittedName>
        <fullName evidence="2">Septation ring formation regulator EzrA</fullName>
    </submittedName>
</protein>
<organism evidence="2 3">
    <name type="scientific">Actinotalea ferrariae CF5-4</name>
    <dbReference type="NCBI Taxonomy" id="948458"/>
    <lineage>
        <taxon>Bacteria</taxon>
        <taxon>Bacillati</taxon>
        <taxon>Actinomycetota</taxon>
        <taxon>Actinomycetes</taxon>
        <taxon>Micrococcales</taxon>
        <taxon>Cellulomonadaceae</taxon>
        <taxon>Actinotalea</taxon>
    </lineage>
</organism>
<evidence type="ECO:0000313" key="3">
    <source>
        <dbReference type="Proteomes" id="UP000019753"/>
    </source>
</evidence>
<sequence length="143" mass="15471">MRLARLLSVRAMVLGVVGLVAFTLLFPSVRAYLGQQAELDAMEQDLVAAQQRQADLVAELDRWEDPAYVEAQARSRLSYVMPGETPYRVIDPEVVVEAPAMEGTTAPQTGPALPVGGSGTPWYTTIWDSVEVAGEVPVPEGDE</sequence>
<name>A0A021VQB7_9CELL</name>
<dbReference type="OrthoDB" id="5187715at2"/>